<reference evidence="1" key="1">
    <citation type="submission" date="2023-06" db="EMBL/GenBank/DDBJ databases">
        <title>Genome-scale phylogeny and comparative genomics of the fungal order Sordariales.</title>
        <authorList>
            <consortium name="Lawrence Berkeley National Laboratory"/>
            <person name="Hensen N."/>
            <person name="Bonometti L."/>
            <person name="Westerberg I."/>
            <person name="Brannstrom I.O."/>
            <person name="Guillou S."/>
            <person name="Cros-Aarteil S."/>
            <person name="Calhoun S."/>
            <person name="Haridas S."/>
            <person name="Kuo A."/>
            <person name="Mondo S."/>
            <person name="Pangilinan J."/>
            <person name="Riley R."/>
            <person name="Labutti K."/>
            <person name="Andreopoulos B."/>
            <person name="Lipzen A."/>
            <person name="Chen C."/>
            <person name="Yanf M."/>
            <person name="Daum C."/>
            <person name="Ng V."/>
            <person name="Clum A."/>
            <person name="Steindorff A."/>
            <person name="Ohm R."/>
            <person name="Martin F."/>
            <person name="Silar P."/>
            <person name="Natvig D."/>
            <person name="Lalanne C."/>
            <person name="Gautier V."/>
            <person name="Ament-Velasquez S.L."/>
            <person name="Kruys A."/>
            <person name="Hutchinson M.I."/>
            <person name="Powell A.J."/>
            <person name="Barry K."/>
            <person name="Miller A.N."/>
            <person name="Grigoriev I.V."/>
            <person name="Debuchy R."/>
            <person name="Gladieux P."/>
            <person name="Thoren M.H."/>
            <person name="Johannesson H."/>
        </authorList>
    </citation>
    <scope>NUCLEOTIDE SEQUENCE</scope>
    <source>
        <strain evidence="1">CBS 307.81</strain>
    </source>
</reference>
<sequence length="188" mass="22134">MHSWLDADGDLICTAEEREGWSWGMSMDVIYSIDNVEPLDVDERDEDDFCVEARNSALQTLLDFHRAEISKRRRLAGECDALVLGMLQQRELRAMQPFQRSRLWKKAEDIPGYTVSQVLRVLEKRIYSEEFPCHDDSHETCGPIQDFQKLKSKLLDDVEYRKTLLFTDEMREDAKRQRVIWFGTENPE</sequence>
<name>A0AA40D926_9PEZI</name>
<accession>A0AA40D926</accession>
<dbReference type="EMBL" id="JAULSY010000066">
    <property type="protein sequence ID" value="KAK0667815.1"/>
    <property type="molecule type" value="Genomic_DNA"/>
</dbReference>
<gene>
    <name evidence="1" type="ORF">QBC41DRAFT_227683</name>
</gene>
<comment type="caution">
    <text evidence="1">The sequence shown here is derived from an EMBL/GenBank/DDBJ whole genome shotgun (WGS) entry which is preliminary data.</text>
</comment>
<keyword evidence="2" id="KW-1185">Reference proteome</keyword>
<dbReference type="AlphaFoldDB" id="A0AA40D926"/>
<protein>
    <submittedName>
        <fullName evidence="1">Uncharacterized protein</fullName>
    </submittedName>
</protein>
<dbReference type="Proteomes" id="UP001174997">
    <property type="component" value="Unassembled WGS sequence"/>
</dbReference>
<proteinExistence type="predicted"/>
<organism evidence="1 2">
    <name type="scientific">Cercophora samala</name>
    <dbReference type="NCBI Taxonomy" id="330535"/>
    <lineage>
        <taxon>Eukaryota</taxon>
        <taxon>Fungi</taxon>
        <taxon>Dikarya</taxon>
        <taxon>Ascomycota</taxon>
        <taxon>Pezizomycotina</taxon>
        <taxon>Sordariomycetes</taxon>
        <taxon>Sordariomycetidae</taxon>
        <taxon>Sordariales</taxon>
        <taxon>Lasiosphaeriaceae</taxon>
        <taxon>Cercophora</taxon>
    </lineage>
</organism>
<evidence type="ECO:0000313" key="1">
    <source>
        <dbReference type="EMBL" id="KAK0667815.1"/>
    </source>
</evidence>
<evidence type="ECO:0000313" key="2">
    <source>
        <dbReference type="Proteomes" id="UP001174997"/>
    </source>
</evidence>